<dbReference type="InterPro" id="IPR013815">
    <property type="entry name" value="ATP_grasp_subdomain_1"/>
</dbReference>
<dbReference type="EMBL" id="UINC01002423">
    <property type="protein sequence ID" value="SUZ96517.1"/>
    <property type="molecule type" value="Genomic_DNA"/>
</dbReference>
<proteinExistence type="predicted"/>
<dbReference type="GO" id="GO:0005524">
    <property type="term" value="F:ATP binding"/>
    <property type="evidence" value="ECO:0007669"/>
    <property type="project" value="InterPro"/>
</dbReference>
<gene>
    <name evidence="2" type="ORF">METZ01_LOCUS49371</name>
</gene>
<dbReference type="Gene3D" id="3.30.1490.20">
    <property type="entry name" value="ATP-grasp fold, A domain"/>
    <property type="match status" value="1"/>
</dbReference>
<name>A0A381S2Q7_9ZZZZ</name>
<dbReference type="InterPro" id="IPR011006">
    <property type="entry name" value="CheY-like_superfamily"/>
</dbReference>
<dbReference type="Gene3D" id="3.40.50.2300">
    <property type="match status" value="1"/>
</dbReference>
<organism evidence="2">
    <name type="scientific">marine metagenome</name>
    <dbReference type="NCBI Taxonomy" id="408172"/>
    <lineage>
        <taxon>unclassified sequences</taxon>
        <taxon>metagenomes</taxon>
        <taxon>ecological metagenomes</taxon>
    </lineage>
</organism>
<protein>
    <recommendedName>
        <fullName evidence="1">Pyruvate phosphate dikinase AMP/ATP-binding domain-containing protein</fullName>
    </recommendedName>
</protein>
<sequence>MPSGKITQKKRIDFQDLMLYRVHEILLVASPYDAFILEEDGRLTEQILHEYIGMNFNYAPRVWQANSAKAALEMLSKRKLDIVIVMMRIADMNPLSFGLKVKKMYPRKPVILLAFDESEIKQLSEEALQNSVDRVFLWSGNANVFPAIIKQIEDRRNSKRDILEGDVRAIILVEDTSRYYSLMLPFIYREIMYHTKHLVGKSLNDTQRLLHLRGRPKILLATNYSEAKTYFNRYQSNILGIISDIRFPMNGEMDSEAGIKFIEYVRKKEPNMPVMLQSTDEKHAIKAQQIHAVYLNKQSSTLLQDLRKFILNNFGFGDFIFRNKTGKKLARASDLKTLRNRLLRIPKNSLAYHASSNHFSNWIAARGEFDLAAILKPLTISDFKDIDHLRSEMIQSINEILDIQQKSQMTEFTSEVRPQETDFIRISTGSLGGKARGLGFMNSVITKSHLQNKFPNVNIRIPRLAVIGTDEFDQFMNDNNLWVKALNAQSNSIVEKLFLRSKLPKTLRKKLKTFLSEVLYPIAVRSSALLEDSMYQPLAGMYATYMLPNTAKNKETRFNQLCEAIKRVYASTYFQEPKTLLKSSVQKREEEKMGVILMELIGQKHGSRFYPTLSGTAQSLNYYPVSYMKRDEGIATIALGMGRTVVNRENALRFSPKYPTILPQFYSVKATIQNSQNSFYALNLNSNNNFLKYGEKGNLKSYDLDTAEKDGTLDWAGSVVSLEDNIVRDSLQYPGTRVITFAPVLKWNSFPLAEILAEILKIGKKSLGGHVEIEYSVNLYKDIDKPPEFCLLQIKPMLLSTLNIKKDSAFINDKDIICKSGVVLGNGKIEGIKDIIFVNPKTFRTENTIKISKEIESYNKKLGSTQPYILVGPGRWGSADPWLGVPVNWTHISGAKVIIELGLEEFPVDPSFGSHFFQNVTGMRIGYFTINHKGDQDYFNMDWIHQQTVKDKKTHTAWIQTEKSLIVMINGQNGEGIIQRQPDIIEEIMDEEQSTGI</sequence>
<dbReference type="AlphaFoldDB" id="A0A381S2Q7"/>
<reference evidence="2" key="1">
    <citation type="submission" date="2018-05" db="EMBL/GenBank/DDBJ databases">
        <authorList>
            <person name="Lanie J.A."/>
            <person name="Ng W.-L."/>
            <person name="Kazmierczak K.M."/>
            <person name="Andrzejewski T.M."/>
            <person name="Davidsen T.M."/>
            <person name="Wayne K.J."/>
            <person name="Tettelin H."/>
            <person name="Glass J.I."/>
            <person name="Rusch D."/>
            <person name="Podicherti R."/>
            <person name="Tsui H.-C.T."/>
            <person name="Winkler M.E."/>
        </authorList>
    </citation>
    <scope>NUCLEOTIDE SEQUENCE</scope>
</reference>
<evidence type="ECO:0000259" key="1">
    <source>
        <dbReference type="Pfam" id="PF01326"/>
    </source>
</evidence>
<feature type="domain" description="Pyruvate phosphate dikinase AMP/ATP-binding" evidence="1">
    <location>
        <begin position="430"/>
        <end position="797"/>
    </location>
</feature>
<dbReference type="SUPFAM" id="SSF52172">
    <property type="entry name" value="CheY-like"/>
    <property type="match status" value="1"/>
</dbReference>
<dbReference type="GO" id="GO:0016301">
    <property type="term" value="F:kinase activity"/>
    <property type="evidence" value="ECO:0007669"/>
    <property type="project" value="InterPro"/>
</dbReference>
<dbReference type="SUPFAM" id="SSF56059">
    <property type="entry name" value="Glutathione synthetase ATP-binding domain-like"/>
    <property type="match status" value="1"/>
</dbReference>
<dbReference type="InterPro" id="IPR002192">
    <property type="entry name" value="PPDK_AMP/ATP-bd"/>
</dbReference>
<accession>A0A381S2Q7</accession>
<dbReference type="Pfam" id="PF01326">
    <property type="entry name" value="PPDK_N"/>
    <property type="match status" value="1"/>
</dbReference>
<dbReference type="InterPro" id="IPR044036">
    <property type="entry name" value="DUF5752"/>
</dbReference>
<evidence type="ECO:0000313" key="2">
    <source>
        <dbReference type="EMBL" id="SUZ96517.1"/>
    </source>
</evidence>
<dbReference type="Pfam" id="PF19027">
    <property type="entry name" value="DUF5752"/>
    <property type="match status" value="1"/>
</dbReference>